<reference evidence="1 2" key="1">
    <citation type="submission" date="2023-11" db="EMBL/GenBank/DDBJ databases">
        <title>Description of Streptococcus dentalis sp. nov., Streptococcus gingivalis sp. nov., Streptococcus lingualis sp. nov. isolated from human oral cavity.</title>
        <authorList>
            <person name="Choi Y.S."/>
            <person name="Goo B.J."/>
            <person name="Bae J.W."/>
        </authorList>
    </citation>
    <scope>NUCLEOTIDE SEQUENCE [LARGE SCALE GENOMIC DNA]</scope>
    <source>
        <strain evidence="1 2">S1</strain>
    </source>
</reference>
<dbReference type="Proteomes" id="UP001326636">
    <property type="component" value="Chromosome"/>
</dbReference>
<keyword evidence="2" id="KW-1185">Reference proteome</keyword>
<gene>
    <name evidence="1" type="ORF">SM121_04750</name>
</gene>
<accession>A0ABZ0T778</accession>
<evidence type="ECO:0000313" key="2">
    <source>
        <dbReference type="Proteomes" id="UP001326636"/>
    </source>
</evidence>
<organism evidence="1 2">
    <name type="scientific">Streptococcus dentalis</name>
    <dbReference type="NCBI Taxonomy" id="3098075"/>
    <lineage>
        <taxon>Bacteria</taxon>
        <taxon>Bacillati</taxon>
        <taxon>Bacillota</taxon>
        <taxon>Bacilli</taxon>
        <taxon>Lactobacillales</taxon>
        <taxon>Streptococcaceae</taxon>
        <taxon>Streptococcus</taxon>
    </lineage>
</organism>
<protein>
    <submittedName>
        <fullName evidence="1">Uncharacterized protein</fullName>
    </submittedName>
</protein>
<name>A0ABZ0T778_9STRE</name>
<proteinExistence type="predicted"/>
<dbReference type="RefSeq" id="WP_320911286.1">
    <property type="nucleotide sequence ID" value="NZ_CP139418.1"/>
</dbReference>
<dbReference type="EMBL" id="CP139418">
    <property type="protein sequence ID" value="WPS54796.1"/>
    <property type="molecule type" value="Genomic_DNA"/>
</dbReference>
<sequence length="73" mass="8243">MMSLDNVHIPIRVNRTLSIAQINGKLEIAVLGKDDLFVTGSYFINLYDAVKPFNDIHDLKNIIDQILDVEGML</sequence>
<evidence type="ECO:0000313" key="1">
    <source>
        <dbReference type="EMBL" id="WPS54796.1"/>
    </source>
</evidence>